<dbReference type="Pfam" id="PF13567">
    <property type="entry name" value="DUF4131"/>
    <property type="match status" value="1"/>
</dbReference>
<organism evidence="9 10">
    <name type="scientific">Flagellimonas pacifica</name>
    <dbReference type="NCBI Taxonomy" id="1247520"/>
    <lineage>
        <taxon>Bacteria</taxon>
        <taxon>Pseudomonadati</taxon>
        <taxon>Bacteroidota</taxon>
        <taxon>Flavobacteriia</taxon>
        <taxon>Flavobacteriales</taxon>
        <taxon>Flavobacteriaceae</taxon>
        <taxon>Flagellimonas</taxon>
    </lineage>
</organism>
<evidence type="ECO:0000256" key="3">
    <source>
        <dbReference type="ARBA" id="ARBA00022692"/>
    </source>
</evidence>
<evidence type="ECO:0000259" key="8">
    <source>
        <dbReference type="Pfam" id="PF13567"/>
    </source>
</evidence>
<dbReference type="PANTHER" id="PTHR30619">
    <property type="entry name" value="DNA INTERNALIZATION/COMPETENCE PROTEIN COMEC/REC2"/>
    <property type="match status" value="1"/>
</dbReference>
<feature type="transmembrane region" description="Helical" evidence="6">
    <location>
        <begin position="480"/>
        <end position="498"/>
    </location>
</feature>
<feature type="transmembrane region" description="Helical" evidence="6">
    <location>
        <begin position="505"/>
        <end position="524"/>
    </location>
</feature>
<sequence length="671" mass="77108">MRFFDFVSIRLTLCLVAGIILGVYLEIGPHIPFYIAIGLLPFLYWFNKRQTRKGFPYFELTTILLTFLLGFFIINLSQSKYLDHHYSRTDLKTQKIWKIKVKEILKSNPFSQRYVAEVLSLEKKHASGNILLNIPTDSTSKKLRVDDELFLFAKVKAINPPLNPHQFNYKGFLQKQGIYHQIGISSNQITAKKNSSKTIFGVASNFREDIILKLKTKDFDKDVLGVIQALLLGQRDNISENTYNSYKDAGAIHILAVSGLHVGILLLLFQFLLTPLERLPKGKTIKLICVVFLLWSYAFIAGLSPSIVRAVTMFTFVAYAMHLNRPTNSFNIVALSMFFILLMKPLFLFQVGFQMSYAAVLAIVWIYPKLQRFWFPNNILIRKTWQLLSVSLAAQLGVLPISLYYFHQFPVLFFISNLLVIPFLGLILGIGILVIGLSIMNFLPNFLVKSYNAIIKMMNSVISWVAQQEGFVIRDIPFDSFQLLVGYIAIITMVLFLSKAKKKNILMFLTAIIILQTWGIWSQFRLKQKETLILAHQNRNTILLHQKGYVLKVYEANSLNNRIVKDYSVAEHIRSISHNPLQHNFHLNGKSLYIMDSLAIYPPTKPVDFLLLTQSSKLNLERLIDSIQPKIILADGSNYKSYITRWEQTCLKKEIPFHNTGEKGFYIFDLD</sequence>
<feature type="domain" description="ComEC/Rec2-related protein" evidence="7">
    <location>
        <begin position="230"/>
        <end position="498"/>
    </location>
</feature>
<dbReference type="GO" id="GO:0005886">
    <property type="term" value="C:plasma membrane"/>
    <property type="evidence" value="ECO:0007669"/>
    <property type="project" value="UniProtKB-SubCell"/>
</dbReference>
<dbReference type="InterPro" id="IPR052159">
    <property type="entry name" value="Competence_DNA_uptake"/>
</dbReference>
<feature type="transmembrane region" description="Helical" evidence="6">
    <location>
        <begin position="418"/>
        <end position="443"/>
    </location>
</feature>
<dbReference type="InterPro" id="IPR025405">
    <property type="entry name" value="DUF4131"/>
</dbReference>
<protein>
    <submittedName>
        <fullName evidence="9">Competence protein ComEC</fullName>
    </submittedName>
</protein>
<keyword evidence="2" id="KW-1003">Cell membrane</keyword>
<name>A0A285MBM4_9FLAO</name>
<evidence type="ECO:0000256" key="5">
    <source>
        <dbReference type="ARBA" id="ARBA00023136"/>
    </source>
</evidence>
<dbReference type="Pfam" id="PF03772">
    <property type="entry name" value="Competence"/>
    <property type="match status" value="1"/>
</dbReference>
<keyword evidence="5 6" id="KW-0472">Membrane</keyword>
<evidence type="ECO:0000256" key="2">
    <source>
        <dbReference type="ARBA" id="ARBA00022475"/>
    </source>
</evidence>
<dbReference type="InterPro" id="IPR004477">
    <property type="entry name" value="ComEC_N"/>
</dbReference>
<feature type="transmembrane region" description="Helical" evidence="6">
    <location>
        <begin position="251"/>
        <end position="273"/>
    </location>
</feature>
<feature type="domain" description="DUF4131" evidence="8">
    <location>
        <begin position="36"/>
        <end position="187"/>
    </location>
</feature>
<keyword evidence="4 6" id="KW-1133">Transmembrane helix</keyword>
<dbReference type="AlphaFoldDB" id="A0A285MBM4"/>
<evidence type="ECO:0000313" key="10">
    <source>
        <dbReference type="Proteomes" id="UP000219048"/>
    </source>
</evidence>
<keyword evidence="10" id="KW-1185">Reference proteome</keyword>
<reference evidence="10" key="1">
    <citation type="submission" date="2017-09" db="EMBL/GenBank/DDBJ databases">
        <authorList>
            <person name="Varghese N."/>
            <person name="Submissions S."/>
        </authorList>
    </citation>
    <scope>NUCLEOTIDE SEQUENCE [LARGE SCALE GENOMIC DNA]</scope>
    <source>
        <strain evidence="10">DSM 25885</strain>
    </source>
</reference>
<feature type="transmembrane region" description="Helical" evidence="6">
    <location>
        <begin position="285"/>
        <end position="301"/>
    </location>
</feature>
<dbReference type="EMBL" id="OBEH01000001">
    <property type="protein sequence ID" value="SNY94488.1"/>
    <property type="molecule type" value="Genomic_DNA"/>
</dbReference>
<evidence type="ECO:0000313" key="9">
    <source>
        <dbReference type="EMBL" id="SNY94488.1"/>
    </source>
</evidence>
<feature type="transmembrane region" description="Helical" evidence="6">
    <location>
        <begin position="54"/>
        <end position="74"/>
    </location>
</feature>
<feature type="transmembrane region" description="Helical" evidence="6">
    <location>
        <begin position="7"/>
        <end position="25"/>
    </location>
</feature>
<dbReference type="PANTHER" id="PTHR30619:SF1">
    <property type="entry name" value="RECOMBINATION PROTEIN 2"/>
    <property type="match status" value="1"/>
</dbReference>
<proteinExistence type="predicted"/>
<keyword evidence="3 6" id="KW-0812">Transmembrane</keyword>
<feature type="transmembrane region" description="Helical" evidence="6">
    <location>
        <begin position="387"/>
        <end position="406"/>
    </location>
</feature>
<accession>A0A285MBM4</accession>
<evidence type="ECO:0000256" key="6">
    <source>
        <dbReference type="SAM" id="Phobius"/>
    </source>
</evidence>
<dbReference type="Proteomes" id="UP000219048">
    <property type="component" value="Unassembled WGS sequence"/>
</dbReference>
<evidence type="ECO:0000256" key="1">
    <source>
        <dbReference type="ARBA" id="ARBA00004651"/>
    </source>
</evidence>
<dbReference type="NCBIfam" id="TIGR00360">
    <property type="entry name" value="ComEC_N-term"/>
    <property type="match status" value="1"/>
</dbReference>
<evidence type="ECO:0000256" key="4">
    <source>
        <dbReference type="ARBA" id="ARBA00022989"/>
    </source>
</evidence>
<gene>
    <name evidence="9" type="ORF">SAMN06265377_0147</name>
</gene>
<comment type="subcellular location">
    <subcellularLocation>
        <location evidence="1">Cell membrane</location>
        <topology evidence="1">Multi-pass membrane protein</topology>
    </subcellularLocation>
</comment>
<evidence type="ECO:0000259" key="7">
    <source>
        <dbReference type="Pfam" id="PF03772"/>
    </source>
</evidence>